<comment type="similarity">
    <text evidence="1 6">Belongs to the FHY3/FAR1 family.</text>
</comment>
<evidence type="ECO:0000256" key="4">
    <source>
        <dbReference type="ARBA" id="ARBA00022833"/>
    </source>
</evidence>
<keyword evidence="6" id="KW-0539">Nucleus</keyword>
<dbReference type="PANTHER" id="PTHR31669:SF296">
    <property type="entry name" value="PROTEIN FAR1-RELATED SEQUENCE"/>
    <property type="match status" value="1"/>
</dbReference>
<keyword evidence="10" id="KW-1185">Reference proteome</keyword>
<dbReference type="Pfam" id="PF03101">
    <property type="entry name" value="FAR1"/>
    <property type="match status" value="1"/>
</dbReference>
<gene>
    <name evidence="9" type="ORF">PVAP13_5KG545721</name>
</gene>
<evidence type="ECO:0000313" key="10">
    <source>
        <dbReference type="Proteomes" id="UP000823388"/>
    </source>
</evidence>
<dbReference type="InterPro" id="IPR031052">
    <property type="entry name" value="FHY3/FAR1"/>
</dbReference>
<evidence type="ECO:0000313" key="9">
    <source>
        <dbReference type="EMBL" id="KAG2601134.1"/>
    </source>
</evidence>
<protein>
    <recommendedName>
        <fullName evidence="6">Protein FAR1-RELATED SEQUENCE</fullName>
    </recommendedName>
</protein>
<dbReference type="InterPro" id="IPR004330">
    <property type="entry name" value="FAR1_DNA_bnd_dom"/>
</dbReference>
<dbReference type="InterPro" id="IPR006564">
    <property type="entry name" value="Znf_PMZ"/>
</dbReference>
<evidence type="ECO:0000256" key="3">
    <source>
        <dbReference type="ARBA" id="ARBA00022771"/>
    </source>
</evidence>
<feature type="domain" description="SWIM-type" evidence="8">
    <location>
        <begin position="502"/>
        <end position="538"/>
    </location>
</feature>
<feature type="compositionally biased region" description="Basic and acidic residues" evidence="7">
    <location>
        <begin position="62"/>
        <end position="71"/>
    </location>
</feature>
<evidence type="ECO:0000256" key="1">
    <source>
        <dbReference type="ARBA" id="ARBA00005889"/>
    </source>
</evidence>
<comment type="caution">
    <text evidence="9">The sequence shown here is derived from an EMBL/GenBank/DDBJ whole genome shotgun (WGS) entry which is preliminary data.</text>
</comment>
<proteinExistence type="inferred from homology"/>
<dbReference type="Pfam" id="PF04434">
    <property type="entry name" value="SWIM"/>
    <property type="match status" value="1"/>
</dbReference>
<comment type="function">
    <text evidence="6">Putative transcription activator involved in regulating light control of development.</text>
</comment>
<feature type="non-terminal residue" evidence="9">
    <location>
        <position position="1"/>
    </location>
</feature>
<dbReference type="GO" id="GO:0006355">
    <property type="term" value="P:regulation of DNA-templated transcription"/>
    <property type="evidence" value="ECO:0007669"/>
    <property type="project" value="UniProtKB-UniRule"/>
</dbReference>
<feature type="region of interest" description="Disordered" evidence="7">
    <location>
        <begin position="44"/>
        <end position="99"/>
    </location>
</feature>
<accession>A0A8T0SVG4</accession>
<name>A0A8T0SVG4_PANVG</name>
<dbReference type="GO" id="GO:0005634">
    <property type="term" value="C:nucleus"/>
    <property type="evidence" value="ECO:0007669"/>
    <property type="project" value="UniProtKB-SubCell"/>
</dbReference>
<evidence type="ECO:0000256" key="2">
    <source>
        <dbReference type="ARBA" id="ARBA00022723"/>
    </source>
</evidence>
<dbReference type="SMART" id="SM00575">
    <property type="entry name" value="ZnF_PMZ"/>
    <property type="match status" value="1"/>
</dbReference>
<evidence type="ECO:0000256" key="5">
    <source>
        <dbReference type="PROSITE-ProRule" id="PRU00325"/>
    </source>
</evidence>
<evidence type="ECO:0000259" key="8">
    <source>
        <dbReference type="PROSITE" id="PS50966"/>
    </source>
</evidence>
<dbReference type="EMBL" id="CM029045">
    <property type="protein sequence ID" value="KAG2601134.1"/>
    <property type="molecule type" value="Genomic_DNA"/>
</dbReference>
<dbReference type="PROSITE" id="PS50966">
    <property type="entry name" value="ZF_SWIM"/>
    <property type="match status" value="1"/>
</dbReference>
<keyword evidence="2 6" id="KW-0479">Metal-binding</keyword>
<sequence length="653" mass="74966">PYIGQTFSTKQEAREFYNSYAKQIGFSVRTGTSRLSSLTREQQKIMKMKEGNSIPESDDSDSTVRESKLENNDEGNDIENAEKKKKMDGGKKRKREKMHHTDCKARMIVKLIGDRWHVIFFAPNHNHDLVVKPSLKKFMRSHKGIPQAEKDFIEMLHGCNLSTGRIMQLMNEFYGSAQLIKLDAEHRVESLFWVDGAARHAYIESYHNCLFETFLEAMKGKTPVSIITDQDAAMRCAIAHFTGTIGPVLDGDEELEEDFKECMNHTRRAPEGQKRAEVAIADLQACAAPFSIPPNLLCQTSIPCIYSFTPRSSTISGHGLPKPRAVPAARRLAAVAMVAVDDLVEFEEKWDAMINKHGLTDNVHFQRLYGLRSSFAPAYYMHWFYPFLQSTHRSEGFNAVLKKYVNPNMSVLNFVKQYQKIQDKCLVAQDGKDFKTDDRDRRRWSRYPIEKHASTVYTKNLFYRFSKEFEKTAEYDVKPEGQIQYYLVPNNKFVYGYGKRAYLVTTIEDEGSYYCECSKFDRDGLICCHIMKIMTRLGVKTIPNHFILKRWTQELVPENENGGVNANSHVQADFIARGMPLNNRKTMWFANLSTAFAGLAVEGSVSRGTYDLMDSHIKMIRSALDEIKKRKKPSRQRVVVMVCLLKTLVLVHY</sequence>
<comment type="subcellular location">
    <subcellularLocation>
        <location evidence="6">Nucleus</location>
    </subcellularLocation>
</comment>
<keyword evidence="4 6" id="KW-0862">Zinc</keyword>
<keyword evidence="3 5" id="KW-0863">Zinc-finger</keyword>
<dbReference type="PANTHER" id="PTHR31669">
    <property type="entry name" value="PROTEIN FAR1-RELATED SEQUENCE 10-RELATED"/>
    <property type="match status" value="1"/>
</dbReference>
<organism evidence="9 10">
    <name type="scientific">Panicum virgatum</name>
    <name type="common">Blackwell switchgrass</name>
    <dbReference type="NCBI Taxonomy" id="38727"/>
    <lineage>
        <taxon>Eukaryota</taxon>
        <taxon>Viridiplantae</taxon>
        <taxon>Streptophyta</taxon>
        <taxon>Embryophyta</taxon>
        <taxon>Tracheophyta</taxon>
        <taxon>Spermatophyta</taxon>
        <taxon>Magnoliopsida</taxon>
        <taxon>Liliopsida</taxon>
        <taxon>Poales</taxon>
        <taxon>Poaceae</taxon>
        <taxon>PACMAD clade</taxon>
        <taxon>Panicoideae</taxon>
        <taxon>Panicodae</taxon>
        <taxon>Paniceae</taxon>
        <taxon>Panicinae</taxon>
        <taxon>Panicum</taxon>
        <taxon>Panicum sect. Hiantes</taxon>
    </lineage>
</organism>
<dbReference type="AlphaFoldDB" id="A0A8T0SVG4"/>
<dbReference type="Proteomes" id="UP000823388">
    <property type="component" value="Chromosome 5K"/>
</dbReference>
<dbReference type="InterPro" id="IPR007527">
    <property type="entry name" value="Znf_SWIM"/>
</dbReference>
<dbReference type="GO" id="GO:0008270">
    <property type="term" value="F:zinc ion binding"/>
    <property type="evidence" value="ECO:0007669"/>
    <property type="project" value="UniProtKB-UniRule"/>
</dbReference>
<feature type="compositionally biased region" description="Basic and acidic residues" evidence="7">
    <location>
        <begin position="80"/>
        <end position="90"/>
    </location>
</feature>
<evidence type="ECO:0000256" key="7">
    <source>
        <dbReference type="SAM" id="MobiDB-lite"/>
    </source>
</evidence>
<evidence type="ECO:0000256" key="6">
    <source>
        <dbReference type="RuleBase" id="RU367018"/>
    </source>
</evidence>
<reference evidence="9" key="1">
    <citation type="submission" date="2020-05" db="EMBL/GenBank/DDBJ databases">
        <title>WGS assembly of Panicum virgatum.</title>
        <authorList>
            <person name="Lovell J.T."/>
            <person name="Jenkins J."/>
            <person name="Shu S."/>
            <person name="Juenger T.E."/>
            <person name="Schmutz J."/>
        </authorList>
    </citation>
    <scope>NUCLEOTIDE SEQUENCE</scope>
    <source>
        <strain evidence="9">AP13</strain>
    </source>
</reference>